<dbReference type="VEuPathDB" id="FungiDB:MYCTH_2306588"/>
<dbReference type="Pfam" id="PF17652">
    <property type="entry name" value="Glyco_hydro81C"/>
    <property type="match status" value="2"/>
</dbReference>
<dbReference type="GeneID" id="11513757"/>
<dbReference type="GO" id="GO:0042973">
    <property type="term" value="F:glucan endo-1,3-beta-D-glucosidase activity"/>
    <property type="evidence" value="ECO:0007669"/>
    <property type="project" value="UniProtKB-EC"/>
</dbReference>
<dbReference type="EMBL" id="CP003005">
    <property type="protein sequence ID" value="AEO58881.1"/>
    <property type="molecule type" value="Genomic_DNA"/>
</dbReference>
<dbReference type="HOGENOM" id="CLU_005482_2_0_1"/>
<dbReference type="PANTHER" id="PTHR31983:SF0">
    <property type="entry name" value="GLUCAN ENDO-1,3-BETA-D-GLUCOSIDASE 2"/>
    <property type="match status" value="1"/>
</dbReference>
<keyword evidence="8" id="KW-0624">Polysaccharide degradation</keyword>
<keyword evidence="13" id="KW-1185">Reference proteome</keyword>
<reference evidence="12 13" key="1">
    <citation type="journal article" date="2011" name="Nat. Biotechnol.">
        <title>Comparative genomic analysis of the thermophilic biomass-degrading fungi Myceliophthora thermophila and Thielavia terrestris.</title>
        <authorList>
            <person name="Berka R.M."/>
            <person name="Grigoriev I.V."/>
            <person name="Otillar R."/>
            <person name="Salamov A."/>
            <person name="Grimwood J."/>
            <person name="Reid I."/>
            <person name="Ishmael N."/>
            <person name="John T."/>
            <person name="Darmond C."/>
            <person name="Moisan M.-C."/>
            <person name="Henrissat B."/>
            <person name="Coutinho P.M."/>
            <person name="Lombard V."/>
            <person name="Natvig D.O."/>
            <person name="Lindquist E."/>
            <person name="Schmutz J."/>
            <person name="Lucas S."/>
            <person name="Harris P."/>
            <person name="Powlowski J."/>
            <person name="Bellemare A."/>
            <person name="Taylor D."/>
            <person name="Butler G."/>
            <person name="de Vries R.P."/>
            <person name="Allijn I.E."/>
            <person name="van den Brink J."/>
            <person name="Ushinsky S."/>
            <person name="Storms R."/>
            <person name="Powell A.J."/>
            <person name="Paulsen I.T."/>
            <person name="Elbourne L.D.H."/>
            <person name="Baker S.E."/>
            <person name="Magnuson J."/>
            <person name="LaBoissiere S."/>
            <person name="Clutterbuck A.J."/>
            <person name="Martinez D."/>
            <person name="Wogulis M."/>
            <person name="de Leon A.L."/>
            <person name="Rey M.W."/>
            <person name="Tsang A."/>
        </authorList>
    </citation>
    <scope>NUCLEOTIDE SEQUENCE [LARGE SCALE GENOMIC DNA]</scope>
    <source>
        <strain evidence="13">ATCC 42464 / BCRC 31852 / DSM 1799</strain>
    </source>
</reference>
<dbReference type="FunCoup" id="G2QHM1">
    <property type="interactions" value="177"/>
</dbReference>
<dbReference type="Gene3D" id="1.10.287.1170">
    <property type="entry name" value="glycoside hydrolase family 81 endo-[beta] glucanase"/>
    <property type="match status" value="1"/>
</dbReference>
<evidence type="ECO:0000256" key="9">
    <source>
        <dbReference type="SAM" id="SignalP"/>
    </source>
</evidence>
<evidence type="ECO:0000313" key="13">
    <source>
        <dbReference type="Proteomes" id="UP000007322"/>
    </source>
</evidence>
<dbReference type="AlphaFoldDB" id="G2QHM1"/>
<dbReference type="EC" id="3.2.1.39" evidence="3"/>
<dbReference type="PANTHER" id="PTHR31983">
    <property type="entry name" value="ENDO-1,3(4)-BETA-GLUCANASE 1"/>
    <property type="match status" value="1"/>
</dbReference>
<dbReference type="InterPro" id="IPR005200">
    <property type="entry name" value="Endo-beta-glucanase"/>
</dbReference>
<evidence type="ECO:0000259" key="11">
    <source>
        <dbReference type="Pfam" id="PF17652"/>
    </source>
</evidence>
<feature type="domain" description="Glycosyl hydrolase family 81 N-terminal" evidence="10">
    <location>
        <begin position="124"/>
        <end position="444"/>
    </location>
</feature>
<dbReference type="InterPro" id="IPR040451">
    <property type="entry name" value="GH81_N"/>
</dbReference>
<dbReference type="GO" id="GO:0009986">
    <property type="term" value="C:cell surface"/>
    <property type="evidence" value="ECO:0007669"/>
    <property type="project" value="TreeGrafter"/>
</dbReference>
<dbReference type="Gene3D" id="2.70.98.30">
    <property type="entry name" value="Golgi alpha-mannosidase II, domain 4"/>
    <property type="match status" value="1"/>
</dbReference>
<dbReference type="STRING" id="573729.G2QHM1"/>
<proteinExistence type="inferred from homology"/>
<dbReference type="Proteomes" id="UP000007322">
    <property type="component" value="Chromosome 4"/>
</dbReference>
<dbReference type="GO" id="GO:0052861">
    <property type="term" value="F:endo-1,3(4)-beta-glucanase activity"/>
    <property type="evidence" value="ECO:0007669"/>
    <property type="project" value="InterPro"/>
</dbReference>
<comment type="catalytic activity">
    <reaction evidence="1">
        <text>Hydrolysis of (1-&gt;3)-beta-D-glucosidic linkages in (1-&gt;3)-beta-D-glucans.</text>
        <dbReference type="EC" id="3.2.1.39"/>
    </reaction>
</comment>
<dbReference type="InParanoid" id="G2QHM1"/>
<dbReference type="InterPro" id="IPR040720">
    <property type="entry name" value="GH81_C"/>
</dbReference>
<sequence length="840" mass="91026">MGRPWEVVFTLLIALQGVLSLPTRVITSPGRSDNTAWIVASEKHPAGGVIPPILETETAKRVTPVSNLTTSVPKPTPLLVTASAVASLHLSLPTGAVNMPGQDIFADPISTDAPPATFGKKGDHPVPRLGVRGNGPFETNKFYGSLQLGTQTSPVFLHPYSVVWARGEGSSKSWGLAISHVEASQRVYGETNQSTGAAEYFLNPVGIHSVCLSAKELGNDTALTTEELTDFSVRVGLRPSAEAPPAVQFPLVQGLGFITAIYDGATPVLQTGERFKAVTRASADPKDGVVKYKLELESGTIWLAYAHHTEGDPLDLESTDTGLAQAKGPFRGFIQVAKDPGDGEKVYDQAAGAYATGVQLSGSVDGARGTYTFSFKKAGIEGTTLVMFALPHHVGSFDDATKAKVTDLKLQTTTKGVGAAVVADSWTMVEDNLPTNIGFLPWSPEAGSAANISDGTKQAIHGVAQAEVSQDIKQLSDVDSMYFAGKALAKYATLVLAIREMLGDQAMAQTGLNQLKEAFARVAQNQQKHPLVYESKLPCRRPEMSLPRIPRGSVRATDAAKNKQGAWGGVVSSATYDTGDTGLDFGNTLYNDHHFHWGYFIYTAAVIGHLDPSWAEENKAYVNTLVRDIANPSSNDQYFPLWRSFDWYHGHSWAHGLFDALDGKDQESSSEDTMHTYALKLWGSVIGDTNLEARGNLMLAVQSRSLRSYYLYTSDNTIQDPKFIGNKVAGILFENKVHHTTYFGNNTEYIQGIHMLPLLPQTPYVRTPAFVREEWETYFSNGRADAIAGGWRGVLLGNYATVDPKAAYDFFARSDFDSSWLDDGATRTWYMCYAAALGKL</sequence>
<dbReference type="eggNOG" id="KOG2254">
    <property type="taxonomic scope" value="Eukaryota"/>
</dbReference>
<evidence type="ECO:0000256" key="2">
    <source>
        <dbReference type="ARBA" id="ARBA00010730"/>
    </source>
</evidence>
<evidence type="ECO:0000256" key="7">
    <source>
        <dbReference type="ARBA" id="ARBA00023316"/>
    </source>
</evidence>
<keyword evidence="5" id="KW-0119">Carbohydrate metabolism</keyword>
<dbReference type="OMA" id="DTMFAYA"/>
<feature type="chain" id="PRO_5003436425" description="glucan endo-1,3-beta-D-glucosidase" evidence="9">
    <location>
        <begin position="21"/>
        <end position="840"/>
    </location>
</feature>
<keyword evidence="9" id="KW-0732">Signal</keyword>
<evidence type="ECO:0000256" key="3">
    <source>
        <dbReference type="ARBA" id="ARBA00012780"/>
    </source>
</evidence>
<feature type="domain" description="Glycosyl hydrolase family 81 C-terminal" evidence="11">
    <location>
        <begin position="452"/>
        <end position="536"/>
    </location>
</feature>
<name>G2QHM1_THET4</name>
<protein>
    <recommendedName>
        <fullName evidence="3">glucan endo-1,3-beta-D-glucosidase</fullName>
        <ecNumber evidence="3">3.2.1.39</ecNumber>
    </recommendedName>
</protein>
<feature type="signal peptide" evidence="9">
    <location>
        <begin position="1"/>
        <end position="20"/>
    </location>
</feature>
<evidence type="ECO:0000256" key="6">
    <source>
        <dbReference type="ARBA" id="ARBA00023295"/>
    </source>
</evidence>
<evidence type="ECO:0000313" key="12">
    <source>
        <dbReference type="EMBL" id="AEO58881.1"/>
    </source>
</evidence>
<keyword evidence="7" id="KW-0961">Cell wall biogenesis/degradation</keyword>
<evidence type="ECO:0000256" key="5">
    <source>
        <dbReference type="ARBA" id="ARBA00023277"/>
    </source>
</evidence>
<dbReference type="Pfam" id="PF03639">
    <property type="entry name" value="Glyco_hydro_81"/>
    <property type="match status" value="1"/>
</dbReference>
<dbReference type="PROSITE" id="PS52008">
    <property type="entry name" value="GH81"/>
    <property type="match status" value="1"/>
</dbReference>
<keyword evidence="4 12" id="KW-0378">Hydrolase</keyword>
<dbReference type="GO" id="GO:0000272">
    <property type="term" value="P:polysaccharide catabolic process"/>
    <property type="evidence" value="ECO:0007669"/>
    <property type="project" value="UniProtKB-KW"/>
</dbReference>
<dbReference type="GO" id="GO:0071555">
    <property type="term" value="P:cell wall organization"/>
    <property type="evidence" value="ECO:0007669"/>
    <property type="project" value="UniProtKB-KW"/>
</dbReference>
<gene>
    <name evidence="12" type="ORF">MYCTH_2306588</name>
</gene>
<organism evidence="12 13">
    <name type="scientific">Thermothelomyces thermophilus (strain ATCC 42464 / BCRC 31852 / DSM 1799)</name>
    <name type="common">Sporotrichum thermophile</name>
    <dbReference type="NCBI Taxonomy" id="573729"/>
    <lineage>
        <taxon>Eukaryota</taxon>
        <taxon>Fungi</taxon>
        <taxon>Dikarya</taxon>
        <taxon>Ascomycota</taxon>
        <taxon>Pezizomycotina</taxon>
        <taxon>Sordariomycetes</taxon>
        <taxon>Sordariomycetidae</taxon>
        <taxon>Sordariales</taxon>
        <taxon>Chaetomiaceae</taxon>
        <taxon>Thermothelomyces</taxon>
    </lineage>
</organism>
<evidence type="ECO:0000256" key="1">
    <source>
        <dbReference type="ARBA" id="ARBA00000382"/>
    </source>
</evidence>
<accession>G2QHM1</accession>
<dbReference type="Gene3D" id="1.20.5.420">
    <property type="entry name" value="Immunoglobulin FC, subunit C"/>
    <property type="match status" value="1"/>
</dbReference>
<comment type="similarity">
    <text evidence="2">Belongs to the glycosyl hydrolase 81 family.</text>
</comment>
<evidence type="ECO:0000256" key="4">
    <source>
        <dbReference type="ARBA" id="ARBA00022801"/>
    </source>
</evidence>
<evidence type="ECO:0000259" key="10">
    <source>
        <dbReference type="Pfam" id="PF03639"/>
    </source>
</evidence>
<evidence type="ECO:0000256" key="8">
    <source>
        <dbReference type="ARBA" id="ARBA00023326"/>
    </source>
</evidence>
<dbReference type="RefSeq" id="XP_003664126.1">
    <property type="nucleotide sequence ID" value="XM_003664078.1"/>
</dbReference>
<keyword evidence="6" id="KW-0326">Glycosidase</keyword>
<dbReference type="OrthoDB" id="4473401at2759"/>
<feature type="domain" description="Glycosyl hydrolase family 81 C-terminal" evidence="11">
    <location>
        <begin position="566"/>
        <end position="831"/>
    </location>
</feature>
<dbReference type="KEGG" id="mtm:MYCTH_2306588"/>